<dbReference type="EMBL" id="JAHRIP010057520">
    <property type="protein sequence ID" value="MEQ2303315.1"/>
    <property type="molecule type" value="Genomic_DNA"/>
</dbReference>
<accession>A0ABV0ZBP5</accession>
<dbReference type="Proteomes" id="UP001469553">
    <property type="component" value="Unassembled WGS sequence"/>
</dbReference>
<name>A0ABV0ZBP5_9TELE</name>
<organism evidence="1 2">
    <name type="scientific">Ameca splendens</name>
    <dbReference type="NCBI Taxonomy" id="208324"/>
    <lineage>
        <taxon>Eukaryota</taxon>
        <taxon>Metazoa</taxon>
        <taxon>Chordata</taxon>
        <taxon>Craniata</taxon>
        <taxon>Vertebrata</taxon>
        <taxon>Euteleostomi</taxon>
        <taxon>Actinopterygii</taxon>
        <taxon>Neopterygii</taxon>
        <taxon>Teleostei</taxon>
        <taxon>Neoteleostei</taxon>
        <taxon>Acanthomorphata</taxon>
        <taxon>Ovalentaria</taxon>
        <taxon>Atherinomorphae</taxon>
        <taxon>Cyprinodontiformes</taxon>
        <taxon>Goodeidae</taxon>
        <taxon>Ameca</taxon>
    </lineage>
</organism>
<evidence type="ECO:0000313" key="1">
    <source>
        <dbReference type="EMBL" id="MEQ2303315.1"/>
    </source>
</evidence>
<keyword evidence="2" id="KW-1185">Reference proteome</keyword>
<gene>
    <name evidence="1" type="ORF">AMECASPLE_015483</name>
</gene>
<feature type="non-terminal residue" evidence="1">
    <location>
        <position position="1"/>
    </location>
</feature>
<comment type="caution">
    <text evidence="1">The sequence shown here is derived from an EMBL/GenBank/DDBJ whole genome shotgun (WGS) entry which is preliminary data.</text>
</comment>
<protein>
    <submittedName>
        <fullName evidence="1">Uncharacterized protein</fullName>
    </submittedName>
</protein>
<sequence length="84" mass="9457">GKEGIETEVGSLEGLYTLRDSRGRPDRVAFEGRLVTAAGVLWVQRQRSHYRDKRAPLMELHYDLTKITVALQQEGPGFDSRLSA</sequence>
<reference evidence="1 2" key="1">
    <citation type="submission" date="2021-06" db="EMBL/GenBank/DDBJ databases">
        <authorList>
            <person name="Palmer J.M."/>
        </authorList>
    </citation>
    <scope>NUCLEOTIDE SEQUENCE [LARGE SCALE GENOMIC DNA]</scope>
    <source>
        <strain evidence="1 2">AS_MEX2019</strain>
        <tissue evidence="1">Muscle</tissue>
    </source>
</reference>
<evidence type="ECO:0000313" key="2">
    <source>
        <dbReference type="Proteomes" id="UP001469553"/>
    </source>
</evidence>
<proteinExistence type="predicted"/>